<dbReference type="Gene3D" id="2.60.40.1120">
    <property type="entry name" value="Carboxypeptidase-like, regulatory domain"/>
    <property type="match status" value="1"/>
</dbReference>
<evidence type="ECO:0000313" key="2">
    <source>
        <dbReference type="Proteomes" id="UP000317122"/>
    </source>
</evidence>
<dbReference type="Proteomes" id="UP000317122">
    <property type="component" value="Unassembled WGS sequence"/>
</dbReference>
<keyword evidence="1" id="KW-0121">Carboxypeptidase</keyword>
<dbReference type="AlphaFoldDB" id="A0A562MDP0"/>
<dbReference type="Pfam" id="PF13620">
    <property type="entry name" value="CarboxypepD_reg"/>
    <property type="match status" value="1"/>
</dbReference>
<keyword evidence="2" id="KW-1185">Reference proteome</keyword>
<keyword evidence="1" id="KW-0378">Hydrolase</keyword>
<name>A0A562MDP0_9HYPH</name>
<dbReference type="SUPFAM" id="SSF49503">
    <property type="entry name" value="Cupredoxins"/>
    <property type="match status" value="1"/>
</dbReference>
<dbReference type="InterPro" id="IPR008969">
    <property type="entry name" value="CarboxyPept-like_regulatory"/>
</dbReference>
<keyword evidence="1" id="KW-0645">Protease</keyword>
<protein>
    <submittedName>
        <fullName evidence="1">Carboxypeptidase family protein</fullName>
    </submittedName>
</protein>
<proteinExistence type="predicted"/>
<dbReference type="GO" id="GO:0004180">
    <property type="term" value="F:carboxypeptidase activity"/>
    <property type="evidence" value="ECO:0007669"/>
    <property type="project" value="UniProtKB-KW"/>
</dbReference>
<dbReference type="EMBL" id="VLKT01000098">
    <property type="protein sequence ID" value="TWI18009.1"/>
    <property type="molecule type" value="Genomic_DNA"/>
</dbReference>
<sequence length="259" mass="28182">MVLVQLYFWELPLILMKEVAAMMIRELISGLAAITFVATMPAPAQAYEEGPVTGGGTIEGTIVYRGEVPTTKIIPTKDVEVCGAPREEPLIEVGGDQAVLNAAVYLVDVAKGKAWPEPGKPPELNNLKCRFEPAVQMIPAGSLEVVNSDPMLHNTHGYYGKRTAFNLALPNKDQRIPVELPRAGTVRIDCDAHGWMEGWVYVADNPYYAITAADGKFTITDVPPGDYTLVAIHPFTGPIEQPVTVVENQPTSLTIELKK</sequence>
<accession>A0A562MDP0</accession>
<reference evidence="1 2" key="1">
    <citation type="journal article" date="2015" name="Stand. Genomic Sci.">
        <title>Genomic Encyclopedia of Bacterial and Archaeal Type Strains, Phase III: the genomes of soil and plant-associated and newly described type strains.</title>
        <authorList>
            <person name="Whitman W.B."/>
            <person name="Woyke T."/>
            <person name="Klenk H.P."/>
            <person name="Zhou Y."/>
            <person name="Lilburn T.G."/>
            <person name="Beck B.J."/>
            <person name="De Vos P."/>
            <person name="Vandamme P."/>
            <person name="Eisen J.A."/>
            <person name="Garrity G."/>
            <person name="Hugenholtz P."/>
            <person name="Kyrpides N.C."/>
        </authorList>
    </citation>
    <scope>NUCLEOTIDE SEQUENCE [LARGE SCALE GENOMIC DNA]</scope>
    <source>
        <strain evidence="1 2">CGMCC 1.2546</strain>
    </source>
</reference>
<comment type="caution">
    <text evidence="1">The sequence shown here is derived from an EMBL/GenBank/DDBJ whole genome shotgun (WGS) entry which is preliminary data.</text>
</comment>
<evidence type="ECO:0000313" key="1">
    <source>
        <dbReference type="EMBL" id="TWI18009.1"/>
    </source>
</evidence>
<dbReference type="SUPFAM" id="SSF49464">
    <property type="entry name" value="Carboxypeptidase regulatory domain-like"/>
    <property type="match status" value="1"/>
</dbReference>
<gene>
    <name evidence="1" type="ORF">IQ26_07394</name>
</gene>
<organism evidence="1 2">
    <name type="scientific">Mesorhizobium tianshanense</name>
    <dbReference type="NCBI Taxonomy" id="39844"/>
    <lineage>
        <taxon>Bacteria</taxon>
        <taxon>Pseudomonadati</taxon>
        <taxon>Pseudomonadota</taxon>
        <taxon>Alphaproteobacteria</taxon>
        <taxon>Hyphomicrobiales</taxon>
        <taxon>Phyllobacteriaceae</taxon>
        <taxon>Mesorhizobium</taxon>
    </lineage>
</organism>
<dbReference type="InterPro" id="IPR008972">
    <property type="entry name" value="Cupredoxin"/>
</dbReference>